<reference evidence="1" key="1">
    <citation type="submission" date="2020-05" db="EMBL/GenBank/DDBJ databases">
        <title>Large-scale comparative analyses of tick genomes elucidate their genetic diversity and vector capacities.</title>
        <authorList>
            <person name="Jia N."/>
            <person name="Wang J."/>
            <person name="Shi W."/>
            <person name="Du L."/>
            <person name="Sun Y."/>
            <person name="Zhan W."/>
            <person name="Jiang J."/>
            <person name="Wang Q."/>
            <person name="Zhang B."/>
            <person name="Ji P."/>
            <person name="Sakyi L.B."/>
            <person name="Cui X."/>
            <person name="Yuan T."/>
            <person name="Jiang B."/>
            <person name="Yang W."/>
            <person name="Lam T.T.-Y."/>
            <person name="Chang Q."/>
            <person name="Ding S."/>
            <person name="Wang X."/>
            <person name="Zhu J."/>
            <person name="Ruan X."/>
            <person name="Zhao L."/>
            <person name="Wei J."/>
            <person name="Que T."/>
            <person name="Du C."/>
            <person name="Cheng J."/>
            <person name="Dai P."/>
            <person name="Han X."/>
            <person name="Huang E."/>
            <person name="Gao Y."/>
            <person name="Liu J."/>
            <person name="Shao H."/>
            <person name="Ye R."/>
            <person name="Li L."/>
            <person name="Wei W."/>
            <person name="Wang X."/>
            <person name="Wang C."/>
            <person name="Yang T."/>
            <person name="Huo Q."/>
            <person name="Li W."/>
            <person name="Guo W."/>
            <person name="Chen H."/>
            <person name="Zhou L."/>
            <person name="Ni X."/>
            <person name="Tian J."/>
            <person name="Zhou Y."/>
            <person name="Sheng Y."/>
            <person name="Liu T."/>
            <person name="Pan Y."/>
            <person name="Xia L."/>
            <person name="Li J."/>
            <person name="Zhao F."/>
            <person name="Cao W."/>
        </authorList>
    </citation>
    <scope>NUCLEOTIDE SEQUENCE</scope>
    <source>
        <strain evidence="1">Hyas-2018</strain>
    </source>
</reference>
<dbReference type="EMBL" id="CM023483">
    <property type="protein sequence ID" value="KAH6935484.1"/>
    <property type="molecule type" value="Genomic_DNA"/>
</dbReference>
<dbReference type="Proteomes" id="UP000821845">
    <property type="component" value="Chromosome 3"/>
</dbReference>
<sequence>MLRELLEGQKTMHKKLEKLPKKLKNVEDSVEIVKELDARIVHLEQTVTQLDKKLTELEDRSRRNNLLVFGVSEPSGETPQSLAQKVIDDILRDTLRVKVSSAERLQKIGRPSTNKPRPVILKLFDHRENVSILSNCYKLKGKNISVSEDFSTATREVRKRLWDSTTDIWRNGTKVKLVYDKIKFGSELYDWDETKIYEYRVINDAVTGQQRAVSFAQA</sequence>
<organism evidence="1 2">
    <name type="scientific">Hyalomma asiaticum</name>
    <name type="common">Tick</name>
    <dbReference type="NCBI Taxonomy" id="266040"/>
    <lineage>
        <taxon>Eukaryota</taxon>
        <taxon>Metazoa</taxon>
        <taxon>Ecdysozoa</taxon>
        <taxon>Arthropoda</taxon>
        <taxon>Chelicerata</taxon>
        <taxon>Arachnida</taxon>
        <taxon>Acari</taxon>
        <taxon>Parasitiformes</taxon>
        <taxon>Ixodida</taxon>
        <taxon>Ixodoidea</taxon>
        <taxon>Ixodidae</taxon>
        <taxon>Hyalomminae</taxon>
        <taxon>Hyalomma</taxon>
    </lineage>
</organism>
<protein>
    <submittedName>
        <fullName evidence="1">Uncharacterized protein</fullName>
    </submittedName>
</protein>
<accession>A0ACB7SS22</accession>
<keyword evidence="2" id="KW-1185">Reference proteome</keyword>
<proteinExistence type="predicted"/>
<name>A0ACB7SS22_HYAAI</name>
<comment type="caution">
    <text evidence="1">The sequence shown here is derived from an EMBL/GenBank/DDBJ whole genome shotgun (WGS) entry which is preliminary data.</text>
</comment>
<evidence type="ECO:0000313" key="1">
    <source>
        <dbReference type="EMBL" id="KAH6935484.1"/>
    </source>
</evidence>
<gene>
    <name evidence="1" type="ORF">HPB50_006184</name>
</gene>
<evidence type="ECO:0000313" key="2">
    <source>
        <dbReference type="Proteomes" id="UP000821845"/>
    </source>
</evidence>